<sequence length="65" mass="7115">MMKKWQKALKLTGIICLIILASLGVGLGGAPILPKNRARYMDTVVKTELAEVKKENSSSTVEIKE</sequence>
<dbReference type="AlphaFoldDB" id="A0A7L7LDW9"/>
<evidence type="ECO:0000313" key="2">
    <source>
        <dbReference type="Proteomes" id="UP000514509"/>
    </source>
</evidence>
<organism evidence="1 2">
    <name type="scientific">Adhaeribacter radiodurans</name>
    <dbReference type="NCBI Taxonomy" id="2745197"/>
    <lineage>
        <taxon>Bacteria</taxon>
        <taxon>Pseudomonadati</taxon>
        <taxon>Bacteroidota</taxon>
        <taxon>Cytophagia</taxon>
        <taxon>Cytophagales</taxon>
        <taxon>Hymenobacteraceae</taxon>
        <taxon>Adhaeribacter</taxon>
    </lineage>
</organism>
<proteinExistence type="predicted"/>
<reference evidence="1 2" key="1">
    <citation type="submission" date="2020-08" db="EMBL/GenBank/DDBJ databases">
        <title>Adhaeribacter dokdonensis sp. nov., isolated from the rhizosphere of Elymus tsukushiensis, a plant native to the Dokdo Islands, Republic of Korea.</title>
        <authorList>
            <person name="Ghim S.Y."/>
        </authorList>
    </citation>
    <scope>NUCLEOTIDE SEQUENCE [LARGE SCALE GENOMIC DNA]</scope>
    <source>
        <strain evidence="1 2">KUDC8001</strain>
    </source>
</reference>
<accession>A0A7L7LDW9</accession>
<dbReference type="EMBL" id="CP055153">
    <property type="protein sequence ID" value="QMU30735.1"/>
    <property type="molecule type" value="Genomic_DNA"/>
</dbReference>
<protein>
    <submittedName>
        <fullName evidence="1">Uncharacterized protein</fullName>
    </submittedName>
</protein>
<dbReference type="RefSeq" id="WP_182413177.1">
    <property type="nucleotide sequence ID" value="NZ_CP055153.1"/>
</dbReference>
<evidence type="ECO:0000313" key="1">
    <source>
        <dbReference type="EMBL" id="QMU30735.1"/>
    </source>
</evidence>
<gene>
    <name evidence="1" type="ORF">HUW48_23100</name>
</gene>
<dbReference type="Proteomes" id="UP000514509">
    <property type="component" value="Chromosome"/>
</dbReference>
<name>A0A7L7LDW9_9BACT</name>
<keyword evidence="2" id="KW-1185">Reference proteome</keyword>
<dbReference type="KEGG" id="add:HUW48_23100"/>